<keyword evidence="4" id="KW-0732">Signal</keyword>
<organism evidence="7 8">
    <name type="scientific">Morchella conica CCBAS932</name>
    <dbReference type="NCBI Taxonomy" id="1392247"/>
    <lineage>
        <taxon>Eukaryota</taxon>
        <taxon>Fungi</taxon>
        <taxon>Dikarya</taxon>
        <taxon>Ascomycota</taxon>
        <taxon>Pezizomycotina</taxon>
        <taxon>Pezizomycetes</taxon>
        <taxon>Pezizales</taxon>
        <taxon>Morchellaceae</taxon>
        <taxon>Morchella</taxon>
    </lineage>
</organism>
<dbReference type="InterPro" id="IPR007867">
    <property type="entry name" value="GMC_OxRtase_C"/>
</dbReference>
<feature type="binding site" evidence="3">
    <location>
        <position position="117"/>
    </location>
    <ligand>
        <name>FAD</name>
        <dbReference type="ChEBI" id="CHEBI:57692"/>
    </ligand>
</feature>
<dbReference type="EMBL" id="ML119151">
    <property type="protein sequence ID" value="RPB09544.1"/>
    <property type="molecule type" value="Genomic_DNA"/>
</dbReference>
<dbReference type="SUPFAM" id="SSF51905">
    <property type="entry name" value="FAD/NAD(P)-binding domain"/>
    <property type="match status" value="1"/>
</dbReference>
<evidence type="ECO:0000256" key="1">
    <source>
        <dbReference type="ARBA" id="ARBA00010790"/>
    </source>
</evidence>
<accession>A0A3N4KG85</accession>
<dbReference type="PANTHER" id="PTHR11552">
    <property type="entry name" value="GLUCOSE-METHANOL-CHOLINE GMC OXIDOREDUCTASE"/>
    <property type="match status" value="1"/>
</dbReference>
<evidence type="ECO:0000259" key="6">
    <source>
        <dbReference type="Pfam" id="PF05199"/>
    </source>
</evidence>
<dbReference type="InterPro" id="IPR000172">
    <property type="entry name" value="GMC_OxRdtase_N"/>
</dbReference>
<dbReference type="Gene3D" id="3.50.50.60">
    <property type="entry name" value="FAD/NAD(P)-binding domain"/>
    <property type="match status" value="1"/>
</dbReference>
<dbReference type="Pfam" id="PF05199">
    <property type="entry name" value="GMC_oxred_C"/>
    <property type="match status" value="1"/>
</dbReference>
<evidence type="ECO:0000259" key="5">
    <source>
        <dbReference type="Pfam" id="PF00732"/>
    </source>
</evidence>
<dbReference type="GO" id="GO:0044550">
    <property type="term" value="P:secondary metabolite biosynthetic process"/>
    <property type="evidence" value="ECO:0007669"/>
    <property type="project" value="TreeGrafter"/>
</dbReference>
<dbReference type="InterPro" id="IPR012132">
    <property type="entry name" value="GMC_OxRdtase"/>
</dbReference>
<feature type="binding site" evidence="3">
    <location>
        <position position="265"/>
    </location>
    <ligand>
        <name>FAD</name>
        <dbReference type="ChEBI" id="CHEBI:57692"/>
    </ligand>
</feature>
<dbReference type="SUPFAM" id="SSF54373">
    <property type="entry name" value="FAD-linked reductases, C-terminal domain"/>
    <property type="match status" value="1"/>
</dbReference>
<name>A0A3N4KG85_9PEZI</name>
<reference evidence="7 8" key="1">
    <citation type="journal article" date="2018" name="Nat. Ecol. Evol.">
        <title>Pezizomycetes genomes reveal the molecular basis of ectomycorrhizal truffle lifestyle.</title>
        <authorList>
            <person name="Murat C."/>
            <person name="Payen T."/>
            <person name="Noel B."/>
            <person name="Kuo A."/>
            <person name="Morin E."/>
            <person name="Chen J."/>
            <person name="Kohler A."/>
            <person name="Krizsan K."/>
            <person name="Balestrini R."/>
            <person name="Da Silva C."/>
            <person name="Montanini B."/>
            <person name="Hainaut M."/>
            <person name="Levati E."/>
            <person name="Barry K.W."/>
            <person name="Belfiori B."/>
            <person name="Cichocki N."/>
            <person name="Clum A."/>
            <person name="Dockter R.B."/>
            <person name="Fauchery L."/>
            <person name="Guy J."/>
            <person name="Iotti M."/>
            <person name="Le Tacon F."/>
            <person name="Lindquist E.A."/>
            <person name="Lipzen A."/>
            <person name="Malagnac F."/>
            <person name="Mello A."/>
            <person name="Molinier V."/>
            <person name="Miyauchi S."/>
            <person name="Poulain J."/>
            <person name="Riccioni C."/>
            <person name="Rubini A."/>
            <person name="Sitrit Y."/>
            <person name="Splivallo R."/>
            <person name="Traeger S."/>
            <person name="Wang M."/>
            <person name="Zifcakova L."/>
            <person name="Wipf D."/>
            <person name="Zambonelli A."/>
            <person name="Paolocci F."/>
            <person name="Nowrousian M."/>
            <person name="Ottonello S."/>
            <person name="Baldrian P."/>
            <person name="Spatafora J.W."/>
            <person name="Henrissat B."/>
            <person name="Nagy L.G."/>
            <person name="Aury J.M."/>
            <person name="Wincker P."/>
            <person name="Grigoriev I.V."/>
            <person name="Bonfante P."/>
            <person name="Martin F.M."/>
        </authorList>
    </citation>
    <scope>NUCLEOTIDE SEQUENCE [LARGE SCALE GENOMIC DNA]</scope>
    <source>
        <strain evidence="7 8">CCBAS932</strain>
    </source>
</reference>
<evidence type="ECO:0000256" key="3">
    <source>
        <dbReference type="PIRSR" id="PIRSR000137-2"/>
    </source>
</evidence>
<feature type="domain" description="Glucose-methanol-choline oxidoreductase C-terminal" evidence="6">
    <location>
        <begin position="470"/>
        <end position="605"/>
    </location>
</feature>
<feature type="signal peptide" evidence="4">
    <location>
        <begin position="1"/>
        <end position="20"/>
    </location>
</feature>
<gene>
    <name evidence="7" type="ORF">P167DRAFT_492302</name>
</gene>
<protein>
    <submittedName>
        <fullName evidence="7">Alcohol oxidase</fullName>
    </submittedName>
</protein>
<evidence type="ECO:0000256" key="2">
    <source>
        <dbReference type="PIRSR" id="PIRSR000137-1"/>
    </source>
</evidence>
<dbReference type="Pfam" id="PF00732">
    <property type="entry name" value="GMC_oxred_N"/>
    <property type="match status" value="1"/>
</dbReference>
<feature type="binding site" evidence="3">
    <location>
        <begin position="48"/>
        <end position="49"/>
    </location>
    <ligand>
        <name>FAD</name>
        <dbReference type="ChEBI" id="CHEBI:57692"/>
    </ligand>
</feature>
<keyword evidence="8" id="KW-1185">Reference proteome</keyword>
<dbReference type="InterPro" id="IPR036188">
    <property type="entry name" value="FAD/NAD-bd_sf"/>
</dbReference>
<dbReference type="Proteomes" id="UP000277580">
    <property type="component" value="Unassembled WGS sequence"/>
</dbReference>
<feature type="active site" description="Proton acceptor" evidence="2">
    <location>
        <position position="596"/>
    </location>
</feature>
<dbReference type="AlphaFoldDB" id="A0A3N4KG85"/>
<dbReference type="STRING" id="1392247.A0A3N4KG85"/>
<feature type="chain" id="PRO_5018330920" evidence="4">
    <location>
        <begin position="21"/>
        <end position="616"/>
    </location>
</feature>
<keyword evidence="3" id="KW-0274">FAD</keyword>
<proteinExistence type="inferred from homology"/>
<comment type="similarity">
    <text evidence="1">Belongs to the GMC oxidoreductase family.</text>
</comment>
<sequence length="616" mass="66172">MPGLSSYLVSALSLASVALASPIAKAQLVGRDTSLLASYDYVIVGGGTSGLIVADRLTENSSKTVLVIESGNLDDQEDEVLVPGMAGGTGKKYMYNMTCIPQKNINNRTYSLLAAHVVGGGTVVNGMFFDRGSRGDYDLWEALGNPGWGWNGIYPYFKKSETFSPPDKALADEFNITYDPSAHGYQGVIKSSFPKFQYQAVKDWFKAFKQIGIPIPKDGANGDAIGAFWVSNSLDNDNQTRSYARRYYEEAKKRSNYHLITGKTVTKLVLSGTTVTGVEFAGSATETATKVSAKKEVVLAAGTAHTPQLLQLAGIGPKKLLESLGIKVVVDLPGVGSNFQDHPVLYFSGSFSNDYPINPALLTSNATYAAEQLALYRTKREGPYTISRGNSVAFNTLPQLSSQSIANNLMQKALSQNPADFYPAGTDSTILEGHKRQTELLANYISSGRVAIQEIAFGGSAGGGNGLEKPFSRGSININSTDPWAAPVVDYGVMSNPVDMDMMVQLIRFVWRLYDTPALQALGAKALTPDPANDSDEAIKAAIRATLTPTFAHPSSTCSMMRREYGGVVDSTLKVYGMKNLSIVDASLIPMTPATHIQSTVYAVAEKAADIIKSRQ</sequence>
<evidence type="ECO:0000256" key="4">
    <source>
        <dbReference type="SAM" id="SignalP"/>
    </source>
</evidence>
<evidence type="ECO:0000313" key="8">
    <source>
        <dbReference type="Proteomes" id="UP000277580"/>
    </source>
</evidence>
<evidence type="ECO:0000313" key="7">
    <source>
        <dbReference type="EMBL" id="RPB09544.1"/>
    </source>
</evidence>
<dbReference type="OrthoDB" id="269227at2759"/>
<dbReference type="InParanoid" id="A0A3N4KG85"/>
<dbReference type="Gene3D" id="3.30.560.10">
    <property type="entry name" value="Glucose Oxidase, domain 3"/>
    <property type="match status" value="1"/>
</dbReference>
<feature type="domain" description="Glucose-methanol-choline oxidoreductase N-terminal" evidence="5">
    <location>
        <begin position="39"/>
        <end position="344"/>
    </location>
</feature>
<dbReference type="GO" id="GO:0050660">
    <property type="term" value="F:flavin adenine dinucleotide binding"/>
    <property type="evidence" value="ECO:0007669"/>
    <property type="project" value="InterPro"/>
</dbReference>
<dbReference type="GO" id="GO:0016614">
    <property type="term" value="F:oxidoreductase activity, acting on CH-OH group of donors"/>
    <property type="evidence" value="ECO:0007669"/>
    <property type="project" value="InterPro"/>
</dbReference>
<keyword evidence="3" id="KW-0285">Flavoprotein</keyword>
<dbReference type="PIRSF" id="PIRSF000137">
    <property type="entry name" value="Alcohol_oxidase"/>
    <property type="match status" value="1"/>
</dbReference>
<comment type="cofactor">
    <cofactor evidence="3">
        <name>FAD</name>
        <dbReference type="ChEBI" id="CHEBI:57692"/>
    </cofactor>
</comment>
<feature type="active site" description="Proton donor" evidence="2">
    <location>
        <position position="553"/>
    </location>
</feature>
<dbReference type="PANTHER" id="PTHR11552:SF115">
    <property type="entry name" value="DEHYDROGENASE XPTC-RELATED"/>
    <property type="match status" value="1"/>
</dbReference>